<dbReference type="SUPFAM" id="SSF55874">
    <property type="entry name" value="ATPase domain of HSP90 chaperone/DNA topoisomerase II/histidine kinase"/>
    <property type="match status" value="1"/>
</dbReference>
<dbReference type="InterPro" id="IPR036097">
    <property type="entry name" value="HisK_dim/P_sf"/>
</dbReference>
<feature type="coiled-coil region" evidence="7">
    <location>
        <begin position="441"/>
        <end position="468"/>
    </location>
</feature>
<dbReference type="InterPro" id="IPR050736">
    <property type="entry name" value="Sensor_HK_Regulatory"/>
</dbReference>
<keyword evidence="4" id="KW-0808">Transferase</keyword>
<comment type="caution">
    <text evidence="10">The sequence shown here is derived from an EMBL/GenBank/DDBJ whole genome shotgun (WGS) entry which is preliminary data.</text>
</comment>
<keyword evidence="3" id="KW-0597">Phosphoprotein</keyword>
<dbReference type="InterPro" id="IPR035965">
    <property type="entry name" value="PAS-like_dom_sf"/>
</dbReference>
<keyword evidence="6" id="KW-0902">Two-component regulatory system</keyword>
<reference evidence="10" key="1">
    <citation type="submission" date="2022-07" db="EMBL/GenBank/DDBJ databases">
        <title>Parvularcula maris sp. nov., an algicidal bacterium isolated from seawater.</title>
        <authorList>
            <person name="Li F."/>
        </authorList>
    </citation>
    <scope>NUCLEOTIDE SEQUENCE</scope>
    <source>
        <strain evidence="10">BGMRC 0090</strain>
    </source>
</reference>
<dbReference type="Pfam" id="PF12860">
    <property type="entry name" value="PAS_7"/>
    <property type="match status" value="1"/>
</dbReference>
<dbReference type="EC" id="2.7.13.3" evidence="2"/>
<feature type="coiled-coil region" evidence="7">
    <location>
        <begin position="179"/>
        <end position="206"/>
    </location>
</feature>
<keyword evidence="11" id="KW-1185">Reference proteome</keyword>
<evidence type="ECO:0000256" key="2">
    <source>
        <dbReference type="ARBA" id="ARBA00012438"/>
    </source>
</evidence>
<comment type="catalytic activity">
    <reaction evidence="1">
        <text>ATP + protein L-histidine = ADP + protein N-phospho-L-histidine.</text>
        <dbReference type="EC" id="2.7.13.3"/>
    </reaction>
</comment>
<name>A0A9X2L729_9PROT</name>
<accession>A0A9X2L729</accession>
<keyword evidence="8" id="KW-1133">Transmembrane helix</keyword>
<keyword evidence="5" id="KW-0418">Kinase</keyword>
<dbReference type="SUPFAM" id="SSF55785">
    <property type="entry name" value="PYP-like sensor domain (PAS domain)"/>
    <property type="match status" value="1"/>
</dbReference>
<dbReference type="AlphaFoldDB" id="A0A9X2L729"/>
<dbReference type="Pfam" id="PF02518">
    <property type="entry name" value="HATPase_c"/>
    <property type="match status" value="1"/>
</dbReference>
<dbReference type="InterPro" id="IPR004358">
    <property type="entry name" value="Sig_transdc_His_kin-like_C"/>
</dbReference>
<dbReference type="Pfam" id="PF00512">
    <property type="entry name" value="HisKA"/>
    <property type="match status" value="1"/>
</dbReference>
<dbReference type="PROSITE" id="PS50109">
    <property type="entry name" value="HIS_KIN"/>
    <property type="match status" value="1"/>
</dbReference>
<keyword evidence="10" id="KW-0547">Nucleotide-binding</keyword>
<organism evidence="10 11">
    <name type="scientific">Parvularcula maris</name>
    <dbReference type="NCBI Taxonomy" id="2965077"/>
    <lineage>
        <taxon>Bacteria</taxon>
        <taxon>Pseudomonadati</taxon>
        <taxon>Pseudomonadota</taxon>
        <taxon>Alphaproteobacteria</taxon>
        <taxon>Parvularculales</taxon>
        <taxon>Parvularculaceae</taxon>
        <taxon>Parvularcula</taxon>
    </lineage>
</organism>
<protein>
    <recommendedName>
        <fullName evidence="2">histidine kinase</fullName>
        <ecNumber evidence="2">2.7.13.3</ecNumber>
    </recommendedName>
</protein>
<evidence type="ECO:0000259" key="9">
    <source>
        <dbReference type="PROSITE" id="PS50109"/>
    </source>
</evidence>
<evidence type="ECO:0000256" key="4">
    <source>
        <dbReference type="ARBA" id="ARBA00022679"/>
    </source>
</evidence>
<evidence type="ECO:0000256" key="8">
    <source>
        <dbReference type="SAM" id="Phobius"/>
    </source>
</evidence>
<evidence type="ECO:0000256" key="6">
    <source>
        <dbReference type="ARBA" id="ARBA00023012"/>
    </source>
</evidence>
<dbReference type="InterPro" id="IPR003661">
    <property type="entry name" value="HisK_dim/P_dom"/>
</dbReference>
<evidence type="ECO:0000256" key="3">
    <source>
        <dbReference type="ARBA" id="ARBA00022553"/>
    </source>
</evidence>
<evidence type="ECO:0000256" key="7">
    <source>
        <dbReference type="SAM" id="Coils"/>
    </source>
</evidence>
<evidence type="ECO:0000313" key="10">
    <source>
        <dbReference type="EMBL" id="MCQ8184251.1"/>
    </source>
</evidence>
<dbReference type="Gene3D" id="3.30.450.20">
    <property type="entry name" value="PAS domain"/>
    <property type="match status" value="1"/>
</dbReference>
<dbReference type="PRINTS" id="PR00344">
    <property type="entry name" value="BCTRLSENSOR"/>
</dbReference>
<dbReference type="SMART" id="SM00387">
    <property type="entry name" value="HATPase_c"/>
    <property type="match status" value="1"/>
</dbReference>
<dbReference type="PANTHER" id="PTHR43711">
    <property type="entry name" value="TWO-COMPONENT HISTIDINE KINASE"/>
    <property type="match status" value="1"/>
</dbReference>
<dbReference type="FunFam" id="1.10.287.130:FF:000001">
    <property type="entry name" value="Two-component sensor histidine kinase"/>
    <property type="match status" value="1"/>
</dbReference>
<dbReference type="CDD" id="cd00082">
    <property type="entry name" value="HisKA"/>
    <property type="match status" value="1"/>
</dbReference>
<proteinExistence type="predicted"/>
<dbReference type="PANTHER" id="PTHR43711:SF26">
    <property type="entry name" value="SENSOR HISTIDINE KINASE RCSC"/>
    <property type="match status" value="1"/>
</dbReference>
<evidence type="ECO:0000256" key="5">
    <source>
        <dbReference type="ARBA" id="ARBA00022777"/>
    </source>
</evidence>
<dbReference type="SUPFAM" id="SSF47384">
    <property type="entry name" value="Homodimeric domain of signal transducing histidine kinase"/>
    <property type="match status" value="1"/>
</dbReference>
<gene>
    <name evidence="10" type="ORF">NOG11_02520</name>
</gene>
<dbReference type="Proteomes" id="UP001142610">
    <property type="component" value="Unassembled WGS sequence"/>
</dbReference>
<evidence type="ECO:0000256" key="1">
    <source>
        <dbReference type="ARBA" id="ARBA00000085"/>
    </source>
</evidence>
<keyword evidence="10" id="KW-0067">ATP-binding</keyword>
<feature type="domain" description="Histidine kinase" evidence="9">
    <location>
        <begin position="475"/>
        <end position="694"/>
    </location>
</feature>
<dbReference type="EMBL" id="JANIBC010000001">
    <property type="protein sequence ID" value="MCQ8184251.1"/>
    <property type="molecule type" value="Genomic_DNA"/>
</dbReference>
<dbReference type="SMART" id="SM00388">
    <property type="entry name" value="HisKA"/>
    <property type="match status" value="1"/>
</dbReference>
<dbReference type="InterPro" id="IPR003594">
    <property type="entry name" value="HATPase_dom"/>
</dbReference>
<sequence length="729" mass="79670">MGRLKQQRRVRRMGGRSKPQSRLALSFVLVLVAAIAVMIFGMASQIGYYRTAAGEAARSSAYRLSEMMLDLGTEDLQPGDAKVTEAEAVLKSFAPAGGAAFLYRGPGLPVLSGGSPLEFDRMWLEGAASAGHRIAIRTLPNDAVVITAARTSLPVSAVLPYILTSLLVVAGGYLAFTRLQLFADQLKATDGERERLRRENTHAERAGMGTWSANEQSVCIPSCLRSALGFAAKDVRVALGEIEAMIDPLDQERARKFFTGGGGMSEVHLTFIDAAKSKRPVYFKVSQTSPQLTGVVIAVGETRADDTKSLQLIQRLHETLEALPQAFLHWDPFGKLVAWNDQFRIIFDVSSEDLRAGMGVDDLAAVCGIDQKYLREYFAPPLSARAEVEAAFPDDRFLRIIRHRTIGDGWVCIGHDVTDARAESEARARKERELQMTVDILEQSRRDLSDLNDQYILAKQRAEDANRAKTEFLANISHELRTPLNAINGFSALMQSELYGSLGHEKYQEYVADIHDSGRHLLALIDDILDLSKVEAGKMELRLNQFDLEKVLEESLRVIENQTRQSGVALHAAVDHLPTIYGDARAVKQVLLNLLSNAGKFTEAGGRITVTAVADLDSVSILIADTGAGMKDENLKRLGTPFVNFTSSHESDKRGTGLGLALSKSLVEAQDGILAMASEEGRGTVAAFTMPRRRGVYVQLPDMLKGKVHVLTKAQQGEEALDPAVLAAE</sequence>
<dbReference type="Gene3D" id="3.30.565.10">
    <property type="entry name" value="Histidine kinase-like ATPase, C-terminal domain"/>
    <property type="match status" value="1"/>
</dbReference>
<dbReference type="GO" id="GO:0005524">
    <property type="term" value="F:ATP binding"/>
    <property type="evidence" value="ECO:0007669"/>
    <property type="project" value="UniProtKB-KW"/>
</dbReference>
<evidence type="ECO:0000313" key="11">
    <source>
        <dbReference type="Proteomes" id="UP001142610"/>
    </source>
</evidence>
<keyword evidence="7" id="KW-0175">Coiled coil</keyword>
<dbReference type="InterPro" id="IPR036890">
    <property type="entry name" value="HATPase_C_sf"/>
</dbReference>
<feature type="transmembrane region" description="Helical" evidence="8">
    <location>
        <begin position="21"/>
        <end position="43"/>
    </location>
</feature>
<dbReference type="Gene3D" id="1.10.287.130">
    <property type="match status" value="1"/>
</dbReference>
<keyword evidence="8" id="KW-0472">Membrane</keyword>
<dbReference type="InterPro" id="IPR005467">
    <property type="entry name" value="His_kinase_dom"/>
</dbReference>
<keyword evidence="8" id="KW-0812">Transmembrane</keyword>
<dbReference type="GO" id="GO:0000155">
    <property type="term" value="F:phosphorelay sensor kinase activity"/>
    <property type="evidence" value="ECO:0007669"/>
    <property type="project" value="InterPro"/>
</dbReference>